<evidence type="ECO:0000256" key="3">
    <source>
        <dbReference type="ARBA" id="ARBA00012513"/>
    </source>
</evidence>
<accession>A0AAD3SZQ9</accession>
<dbReference type="InterPro" id="IPR000719">
    <property type="entry name" value="Prot_kinase_dom"/>
</dbReference>
<evidence type="ECO:0000256" key="9">
    <source>
        <dbReference type="ARBA" id="ARBA00022840"/>
    </source>
</evidence>
<evidence type="ECO:0000256" key="6">
    <source>
        <dbReference type="ARBA" id="ARBA00022679"/>
    </source>
</evidence>
<evidence type="ECO:0000259" key="14">
    <source>
        <dbReference type="PROSITE" id="PS50011"/>
    </source>
</evidence>
<evidence type="ECO:0000313" key="16">
    <source>
        <dbReference type="Proteomes" id="UP001279734"/>
    </source>
</evidence>
<dbReference type="Gene3D" id="3.30.200.20">
    <property type="entry name" value="Phosphorylase Kinase, domain 1"/>
    <property type="match status" value="1"/>
</dbReference>
<dbReference type="FunFam" id="3.30.200.20:FF:000228">
    <property type="entry name" value="Serine/threonine-protein kinase BIK1"/>
    <property type="match status" value="1"/>
</dbReference>
<comment type="subcellular location">
    <subcellularLocation>
        <location evidence="1">Cell membrane</location>
    </subcellularLocation>
</comment>
<evidence type="ECO:0000256" key="11">
    <source>
        <dbReference type="ARBA" id="ARBA00054261"/>
    </source>
</evidence>
<comment type="function">
    <text evidence="11">May be involved in plant defense signaling.</text>
</comment>
<keyword evidence="4" id="KW-1003">Cell membrane</keyword>
<evidence type="ECO:0000256" key="12">
    <source>
        <dbReference type="PROSITE-ProRule" id="PRU10141"/>
    </source>
</evidence>
<keyword evidence="8" id="KW-0418">Kinase</keyword>
<dbReference type="AlphaFoldDB" id="A0AAD3SZQ9"/>
<evidence type="ECO:0000256" key="4">
    <source>
        <dbReference type="ARBA" id="ARBA00022475"/>
    </source>
</evidence>
<dbReference type="SUPFAM" id="SSF56112">
    <property type="entry name" value="Protein kinase-like (PK-like)"/>
    <property type="match status" value="1"/>
</dbReference>
<gene>
    <name evidence="15" type="ORF">Nepgr_020882</name>
</gene>
<dbReference type="InterPro" id="IPR050823">
    <property type="entry name" value="Plant_Ser_Thr_Prot_Kinase"/>
</dbReference>
<evidence type="ECO:0000256" key="10">
    <source>
        <dbReference type="ARBA" id="ARBA00023136"/>
    </source>
</evidence>
<organism evidence="15 16">
    <name type="scientific">Nepenthes gracilis</name>
    <name type="common">Slender pitcher plant</name>
    <dbReference type="NCBI Taxonomy" id="150966"/>
    <lineage>
        <taxon>Eukaryota</taxon>
        <taxon>Viridiplantae</taxon>
        <taxon>Streptophyta</taxon>
        <taxon>Embryophyta</taxon>
        <taxon>Tracheophyta</taxon>
        <taxon>Spermatophyta</taxon>
        <taxon>Magnoliopsida</taxon>
        <taxon>eudicotyledons</taxon>
        <taxon>Gunneridae</taxon>
        <taxon>Pentapetalae</taxon>
        <taxon>Caryophyllales</taxon>
        <taxon>Nepenthaceae</taxon>
        <taxon>Nepenthes</taxon>
    </lineage>
</organism>
<feature type="region of interest" description="Disordered" evidence="13">
    <location>
        <begin position="1"/>
        <end position="25"/>
    </location>
</feature>
<evidence type="ECO:0000256" key="8">
    <source>
        <dbReference type="ARBA" id="ARBA00022777"/>
    </source>
</evidence>
<evidence type="ECO:0000256" key="13">
    <source>
        <dbReference type="SAM" id="MobiDB-lite"/>
    </source>
</evidence>
<dbReference type="GO" id="GO:0005524">
    <property type="term" value="F:ATP binding"/>
    <property type="evidence" value="ECO:0007669"/>
    <property type="project" value="UniProtKB-UniRule"/>
</dbReference>
<sequence length="394" mass="44245">MGSCWSAKVKDNVTPPHSSGSNNENIIPARIPLNLRSEGEILQSSKLKRFAYSDLKIATANFRPDSLLGEGGFGCVFKGWINEHTLAPTKPGTGLVIAVKRLNREGFQGHHEWLTEINYLGQLEHPNLVRLVGYCSEEEHRLLVYEFMPNRSLENHLFKCSSRFRPLPWKLRMKIALEAAKGLEFLHSQKVVVIFRDFKSSNILLDSDFSVKLSDFGLAKDGPIGEKSYVSTRVLGTHGYAAPEYMATGHLTTRSDVYSFGVVLLEIMSGRRALDQKQPSEEQDLVHWATPYMRNKRRLFRIMDSQIQGQYPSSGAQRVAKLALQCLCVDPRFRPTMSEVVAELEQLQRYHATATSTTTRAKHELVESYNSSRANPEAVAAAAFHRPCVASVHG</sequence>
<keyword evidence="9 12" id="KW-0067">ATP-binding</keyword>
<name>A0AAD3SZQ9_NEPGR</name>
<dbReference type="CDD" id="cd14066">
    <property type="entry name" value="STKc_IRAK"/>
    <property type="match status" value="1"/>
</dbReference>
<dbReference type="GO" id="GO:0004674">
    <property type="term" value="F:protein serine/threonine kinase activity"/>
    <property type="evidence" value="ECO:0007669"/>
    <property type="project" value="UniProtKB-KW"/>
</dbReference>
<dbReference type="PROSITE" id="PS50011">
    <property type="entry name" value="PROTEIN_KINASE_DOM"/>
    <property type="match status" value="1"/>
</dbReference>
<dbReference type="PROSITE" id="PS00107">
    <property type="entry name" value="PROTEIN_KINASE_ATP"/>
    <property type="match status" value="1"/>
</dbReference>
<evidence type="ECO:0000256" key="2">
    <source>
        <dbReference type="ARBA" id="ARBA00008684"/>
    </source>
</evidence>
<protein>
    <recommendedName>
        <fullName evidence="3">non-specific serine/threonine protein kinase</fullName>
        <ecNumber evidence="3">2.7.11.1</ecNumber>
    </recommendedName>
</protein>
<keyword evidence="16" id="KW-1185">Reference proteome</keyword>
<dbReference type="FunFam" id="1.10.510.10:FF:000032">
    <property type="entry name" value="Serine/threonine-protein kinase PBS1"/>
    <property type="match status" value="1"/>
</dbReference>
<feature type="domain" description="Protein kinase" evidence="14">
    <location>
        <begin position="62"/>
        <end position="354"/>
    </location>
</feature>
<reference evidence="15" key="1">
    <citation type="submission" date="2023-05" db="EMBL/GenBank/DDBJ databases">
        <title>Nepenthes gracilis genome sequencing.</title>
        <authorList>
            <person name="Fukushima K."/>
        </authorList>
    </citation>
    <scope>NUCLEOTIDE SEQUENCE</scope>
    <source>
        <strain evidence="15">SING2019-196</strain>
    </source>
</reference>
<feature type="compositionally biased region" description="Polar residues" evidence="13">
    <location>
        <begin position="15"/>
        <end position="25"/>
    </location>
</feature>
<dbReference type="PANTHER" id="PTHR45621">
    <property type="entry name" value="OS01G0588500 PROTEIN-RELATED"/>
    <property type="match status" value="1"/>
</dbReference>
<keyword evidence="10" id="KW-0472">Membrane</keyword>
<keyword evidence="6" id="KW-0808">Transferase</keyword>
<comment type="caution">
    <text evidence="15">The sequence shown here is derived from an EMBL/GenBank/DDBJ whole genome shotgun (WGS) entry which is preliminary data.</text>
</comment>
<evidence type="ECO:0000256" key="1">
    <source>
        <dbReference type="ARBA" id="ARBA00004236"/>
    </source>
</evidence>
<dbReference type="InterPro" id="IPR011009">
    <property type="entry name" value="Kinase-like_dom_sf"/>
</dbReference>
<dbReference type="InterPro" id="IPR001245">
    <property type="entry name" value="Ser-Thr/Tyr_kinase_cat_dom"/>
</dbReference>
<keyword evidence="5" id="KW-0723">Serine/threonine-protein kinase</keyword>
<evidence type="ECO:0000313" key="15">
    <source>
        <dbReference type="EMBL" id="GMH19041.1"/>
    </source>
</evidence>
<comment type="similarity">
    <text evidence="2">Belongs to the protein kinase superfamily. Ser/Thr protein kinase family.</text>
</comment>
<dbReference type="GO" id="GO:0005886">
    <property type="term" value="C:plasma membrane"/>
    <property type="evidence" value="ECO:0007669"/>
    <property type="project" value="UniProtKB-SubCell"/>
</dbReference>
<dbReference type="Gene3D" id="1.10.510.10">
    <property type="entry name" value="Transferase(Phosphotransferase) domain 1"/>
    <property type="match status" value="1"/>
</dbReference>
<dbReference type="EC" id="2.7.11.1" evidence="3"/>
<proteinExistence type="inferred from homology"/>
<keyword evidence="7 12" id="KW-0547">Nucleotide-binding</keyword>
<evidence type="ECO:0000256" key="5">
    <source>
        <dbReference type="ARBA" id="ARBA00022527"/>
    </source>
</evidence>
<evidence type="ECO:0000256" key="7">
    <source>
        <dbReference type="ARBA" id="ARBA00022741"/>
    </source>
</evidence>
<dbReference type="EMBL" id="BSYO01000020">
    <property type="protein sequence ID" value="GMH19041.1"/>
    <property type="molecule type" value="Genomic_DNA"/>
</dbReference>
<dbReference type="Proteomes" id="UP001279734">
    <property type="component" value="Unassembled WGS sequence"/>
</dbReference>
<dbReference type="InterPro" id="IPR017441">
    <property type="entry name" value="Protein_kinase_ATP_BS"/>
</dbReference>
<dbReference type="Pfam" id="PF07714">
    <property type="entry name" value="PK_Tyr_Ser-Thr"/>
    <property type="match status" value="1"/>
</dbReference>
<feature type="binding site" evidence="12">
    <location>
        <position position="100"/>
    </location>
    <ligand>
        <name>ATP</name>
        <dbReference type="ChEBI" id="CHEBI:30616"/>
    </ligand>
</feature>